<feature type="domain" description="HTH araC/xylS-type" evidence="4">
    <location>
        <begin position="209"/>
        <end position="307"/>
    </location>
</feature>
<dbReference type="InterPro" id="IPR014710">
    <property type="entry name" value="RmlC-like_jellyroll"/>
</dbReference>
<dbReference type="Proteomes" id="UP000266177">
    <property type="component" value="Unassembled WGS sequence"/>
</dbReference>
<dbReference type="PANTHER" id="PTHR43280">
    <property type="entry name" value="ARAC-FAMILY TRANSCRIPTIONAL REGULATOR"/>
    <property type="match status" value="1"/>
</dbReference>
<sequence length="327" mass="38418">MALQWNIADIDELTRSGIIYFNSRMEMLEGLPCKMYRLTAQPSLMTHCHDYFQIWYVAKGAFHHTVSGERFAIAAGDIFIVSPFTLHSVEILPEQELEIYGCEFMPSFINERLEEKPVDRSFFDVAYVEYFLRRESSIQSKLTLENVIEVRVRNLMREMLAEYERRSPFYQILLKANLLLLLSILVRQVNRELVDAGFEKSEKYKKIMTGVIEYIHMNYHENLKLDTLCSLANLSRSTFCGLFKEWTGKTFNRYVTDLRIFHAIGMLMRPELSVTDVCYSTSFNELSYFCRIFKKYTGISPTYFRKQAVQPKNDNHTIIPLIQTKVK</sequence>
<evidence type="ECO:0000259" key="4">
    <source>
        <dbReference type="PROSITE" id="PS01124"/>
    </source>
</evidence>
<protein>
    <submittedName>
        <fullName evidence="5">AraC family transcriptional regulator</fullName>
    </submittedName>
</protein>
<dbReference type="Gene3D" id="2.60.120.10">
    <property type="entry name" value="Jelly Rolls"/>
    <property type="match status" value="1"/>
</dbReference>
<keyword evidence="2" id="KW-0238">DNA-binding</keyword>
<dbReference type="InterPro" id="IPR003313">
    <property type="entry name" value="AraC-bd"/>
</dbReference>
<reference evidence="5 6" key="1">
    <citation type="submission" date="2018-09" db="EMBL/GenBank/DDBJ databases">
        <title>Paenibacillus SK2017-BO5.</title>
        <authorList>
            <person name="Piskunova J.V."/>
            <person name="Dubiley S.A."/>
            <person name="Severinov K.V."/>
        </authorList>
    </citation>
    <scope>NUCLEOTIDE SEQUENCE [LARGE SCALE GENOMIC DNA]</scope>
    <source>
        <strain evidence="5 6">BO5</strain>
    </source>
</reference>
<dbReference type="SMART" id="SM00342">
    <property type="entry name" value="HTH_ARAC"/>
    <property type="match status" value="1"/>
</dbReference>
<evidence type="ECO:0000256" key="1">
    <source>
        <dbReference type="ARBA" id="ARBA00023015"/>
    </source>
</evidence>
<organism evidence="5 6">
    <name type="scientific">Paenibacillus thiaminolyticus</name>
    <name type="common">Bacillus thiaminolyticus</name>
    <dbReference type="NCBI Taxonomy" id="49283"/>
    <lineage>
        <taxon>Bacteria</taxon>
        <taxon>Bacillati</taxon>
        <taxon>Bacillota</taxon>
        <taxon>Bacilli</taxon>
        <taxon>Bacillales</taxon>
        <taxon>Paenibacillaceae</taxon>
        <taxon>Paenibacillus</taxon>
    </lineage>
</organism>
<dbReference type="OrthoDB" id="9799319at2"/>
<proteinExistence type="predicted"/>
<dbReference type="EMBL" id="QYZD01000041">
    <property type="protein sequence ID" value="RJG18989.1"/>
    <property type="molecule type" value="Genomic_DNA"/>
</dbReference>
<dbReference type="GO" id="GO:0043565">
    <property type="term" value="F:sequence-specific DNA binding"/>
    <property type="evidence" value="ECO:0007669"/>
    <property type="project" value="InterPro"/>
</dbReference>
<accession>A0A3A3GWA2</accession>
<evidence type="ECO:0000256" key="3">
    <source>
        <dbReference type="ARBA" id="ARBA00023163"/>
    </source>
</evidence>
<dbReference type="SUPFAM" id="SSF51215">
    <property type="entry name" value="Regulatory protein AraC"/>
    <property type="match status" value="1"/>
</dbReference>
<dbReference type="GO" id="GO:0003700">
    <property type="term" value="F:DNA-binding transcription factor activity"/>
    <property type="evidence" value="ECO:0007669"/>
    <property type="project" value="InterPro"/>
</dbReference>
<keyword evidence="1" id="KW-0805">Transcription regulation</keyword>
<gene>
    <name evidence="5" type="ORF">DQX05_26610</name>
</gene>
<dbReference type="Pfam" id="PF12833">
    <property type="entry name" value="HTH_18"/>
    <property type="match status" value="1"/>
</dbReference>
<keyword evidence="3" id="KW-0804">Transcription</keyword>
<dbReference type="PROSITE" id="PS01124">
    <property type="entry name" value="HTH_ARAC_FAMILY_2"/>
    <property type="match status" value="1"/>
</dbReference>
<evidence type="ECO:0000313" key="5">
    <source>
        <dbReference type="EMBL" id="RJG18989.1"/>
    </source>
</evidence>
<evidence type="ECO:0000313" key="6">
    <source>
        <dbReference type="Proteomes" id="UP000266177"/>
    </source>
</evidence>
<dbReference type="RefSeq" id="WP_119796323.1">
    <property type="nucleotide sequence ID" value="NZ_QYZD01000041.1"/>
</dbReference>
<evidence type="ECO:0000256" key="2">
    <source>
        <dbReference type="ARBA" id="ARBA00023125"/>
    </source>
</evidence>
<dbReference type="Gene3D" id="1.10.10.60">
    <property type="entry name" value="Homeodomain-like"/>
    <property type="match status" value="2"/>
</dbReference>
<comment type="caution">
    <text evidence="5">The sequence shown here is derived from an EMBL/GenBank/DDBJ whole genome shotgun (WGS) entry which is preliminary data.</text>
</comment>
<dbReference type="SUPFAM" id="SSF46689">
    <property type="entry name" value="Homeodomain-like"/>
    <property type="match status" value="2"/>
</dbReference>
<name>A0A3A3GWA2_PANTH</name>
<dbReference type="PANTHER" id="PTHR43280:SF2">
    <property type="entry name" value="HTH-TYPE TRANSCRIPTIONAL REGULATOR EXSA"/>
    <property type="match status" value="1"/>
</dbReference>
<dbReference type="InterPro" id="IPR037923">
    <property type="entry name" value="HTH-like"/>
</dbReference>
<dbReference type="InterPro" id="IPR018060">
    <property type="entry name" value="HTH_AraC"/>
</dbReference>
<dbReference type="InterPro" id="IPR009057">
    <property type="entry name" value="Homeodomain-like_sf"/>
</dbReference>
<dbReference type="AlphaFoldDB" id="A0A3A3GWA2"/>
<dbReference type="Pfam" id="PF02311">
    <property type="entry name" value="AraC_binding"/>
    <property type="match status" value="1"/>
</dbReference>